<accession>A0ABS1XRH3</accession>
<gene>
    <name evidence="3" type="ORF">JNW91_08370</name>
</gene>
<dbReference type="Proteomes" id="UP000601027">
    <property type="component" value="Unassembled WGS sequence"/>
</dbReference>
<feature type="signal peptide" evidence="1">
    <location>
        <begin position="1"/>
        <end position="20"/>
    </location>
</feature>
<feature type="domain" description="FtsX extracellular" evidence="2">
    <location>
        <begin position="29"/>
        <end position="121"/>
    </location>
</feature>
<dbReference type="Pfam" id="PF18075">
    <property type="entry name" value="FtsX_ECD"/>
    <property type="match status" value="2"/>
</dbReference>
<protein>
    <recommendedName>
        <fullName evidence="2">FtsX extracellular domain-containing protein</fullName>
    </recommendedName>
</protein>
<dbReference type="RefSeq" id="WP_203174321.1">
    <property type="nucleotide sequence ID" value="NZ_JAEVHM010000025.1"/>
</dbReference>
<evidence type="ECO:0000259" key="2">
    <source>
        <dbReference type="Pfam" id="PF18075"/>
    </source>
</evidence>
<evidence type="ECO:0000313" key="3">
    <source>
        <dbReference type="EMBL" id="MBM0231869.1"/>
    </source>
</evidence>
<keyword evidence="4" id="KW-1185">Reference proteome</keyword>
<feature type="chain" id="PRO_5047525793" description="FtsX extracellular domain-containing protein" evidence="1">
    <location>
        <begin position="21"/>
        <end position="234"/>
    </location>
</feature>
<evidence type="ECO:0000256" key="1">
    <source>
        <dbReference type="SAM" id="SignalP"/>
    </source>
</evidence>
<name>A0ABS1XRH3_9ACTN</name>
<dbReference type="PANTHER" id="PTHR47755">
    <property type="entry name" value="CELL DIVISION PROTEIN FTSX"/>
    <property type="match status" value="1"/>
</dbReference>
<comment type="caution">
    <text evidence="3">The sequence shown here is derived from an EMBL/GenBank/DDBJ whole genome shotgun (WGS) entry which is preliminary data.</text>
</comment>
<dbReference type="InterPro" id="IPR004513">
    <property type="entry name" value="FtsX"/>
</dbReference>
<sequence length="234" mass="25786">MRRVAPFLVSVLLLGLPACAAQPEESTEVALTAFLDNDVTAERKSAVEQRLRSMPSVEKVAFETREQVYERQKEDFKDNPELLASLKPEDVPELLHATVTDVRIAEAVELVMAEVDGVDDVTLRAADVDPLPSRIGIVVRLTSSATGEQRTAVEQAVRALPNVKSVEFENRDAAYERLRQRCRDKGDLATQLRPQMAHESWRFVAPLDKKGAGLSDLMKLGGVDGVLLVPVAML</sequence>
<dbReference type="InterPro" id="IPR040690">
    <property type="entry name" value="FtsX_ECD"/>
</dbReference>
<dbReference type="PANTHER" id="PTHR47755:SF1">
    <property type="entry name" value="CELL DIVISION PROTEIN FTSX"/>
    <property type="match status" value="1"/>
</dbReference>
<evidence type="ECO:0000313" key="4">
    <source>
        <dbReference type="Proteomes" id="UP000601027"/>
    </source>
</evidence>
<organism evidence="3 4">
    <name type="scientific">Micromonospora parastrephiae</name>
    <dbReference type="NCBI Taxonomy" id="2806101"/>
    <lineage>
        <taxon>Bacteria</taxon>
        <taxon>Bacillati</taxon>
        <taxon>Actinomycetota</taxon>
        <taxon>Actinomycetes</taxon>
        <taxon>Micromonosporales</taxon>
        <taxon>Micromonosporaceae</taxon>
        <taxon>Micromonospora</taxon>
    </lineage>
</organism>
<reference evidence="3 4" key="1">
    <citation type="submission" date="2021-01" db="EMBL/GenBank/DDBJ databases">
        <title>Draft genome sequence of Micromonospora sp. strain STR1_7.</title>
        <authorList>
            <person name="Karlyshev A."/>
            <person name="Jawad R."/>
        </authorList>
    </citation>
    <scope>NUCLEOTIDE SEQUENCE [LARGE SCALE GENOMIC DNA]</scope>
    <source>
        <strain evidence="3 4">STR1-7</strain>
    </source>
</reference>
<dbReference type="EMBL" id="JAEVHM010000025">
    <property type="protein sequence ID" value="MBM0231869.1"/>
    <property type="molecule type" value="Genomic_DNA"/>
</dbReference>
<feature type="domain" description="FtsX extracellular" evidence="2">
    <location>
        <begin position="137"/>
        <end position="195"/>
    </location>
</feature>
<keyword evidence="1" id="KW-0732">Signal</keyword>
<proteinExistence type="predicted"/>
<dbReference type="Gene3D" id="3.30.70.3040">
    <property type="match status" value="2"/>
</dbReference>